<sequence length="94" mass="10295">EEMFFDVMVHLPPGASDRQWISKFESDLPQFTHLVGDLSQSIHFGQLLLRGTNGQIMSKSILADSASMCTSNAAIECDYVSARCLTLKTANGTI</sequence>
<dbReference type="HOGENOM" id="CLU_2391980_0_0_1"/>
<name>A0A0C3S7M4_PHLG1</name>
<dbReference type="AlphaFoldDB" id="A0A0C3S7M4"/>
<dbReference type="OrthoDB" id="5570013at2759"/>
<proteinExistence type="predicted"/>
<dbReference type="EMBL" id="KN840509">
    <property type="protein sequence ID" value="KIP06852.1"/>
    <property type="molecule type" value="Genomic_DNA"/>
</dbReference>
<protein>
    <submittedName>
        <fullName evidence="1">Uncharacterized protein</fullName>
    </submittedName>
</protein>
<keyword evidence="2" id="KW-1185">Reference proteome</keyword>
<gene>
    <name evidence="1" type="ORF">PHLGIDRAFT_52369</name>
</gene>
<dbReference type="STRING" id="745531.A0A0C3S7M4"/>
<feature type="non-terminal residue" evidence="1">
    <location>
        <position position="94"/>
    </location>
</feature>
<evidence type="ECO:0000313" key="1">
    <source>
        <dbReference type="EMBL" id="KIP06852.1"/>
    </source>
</evidence>
<evidence type="ECO:0000313" key="2">
    <source>
        <dbReference type="Proteomes" id="UP000053257"/>
    </source>
</evidence>
<accession>A0A0C3S7M4</accession>
<organism evidence="1 2">
    <name type="scientific">Phlebiopsis gigantea (strain 11061_1 CR5-6)</name>
    <name type="common">White-rot fungus</name>
    <name type="synonym">Peniophora gigantea</name>
    <dbReference type="NCBI Taxonomy" id="745531"/>
    <lineage>
        <taxon>Eukaryota</taxon>
        <taxon>Fungi</taxon>
        <taxon>Dikarya</taxon>
        <taxon>Basidiomycota</taxon>
        <taxon>Agaricomycotina</taxon>
        <taxon>Agaricomycetes</taxon>
        <taxon>Polyporales</taxon>
        <taxon>Phanerochaetaceae</taxon>
        <taxon>Phlebiopsis</taxon>
    </lineage>
</organism>
<dbReference type="Proteomes" id="UP000053257">
    <property type="component" value="Unassembled WGS sequence"/>
</dbReference>
<feature type="non-terminal residue" evidence="1">
    <location>
        <position position="1"/>
    </location>
</feature>
<reference evidence="1 2" key="1">
    <citation type="journal article" date="2014" name="PLoS Genet.">
        <title>Analysis of the Phlebiopsis gigantea genome, transcriptome and secretome provides insight into its pioneer colonization strategies of wood.</title>
        <authorList>
            <person name="Hori C."/>
            <person name="Ishida T."/>
            <person name="Igarashi K."/>
            <person name="Samejima M."/>
            <person name="Suzuki H."/>
            <person name="Master E."/>
            <person name="Ferreira P."/>
            <person name="Ruiz-Duenas F.J."/>
            <person name="Held B."/>
            <person name="Canessa P."/>
            <person name="Larrondo L.F."/>
            <person name="Schmoll M."/>
            <person name="Druzhinina I.S."/>
            <person name="Kubicek C.P."/>
            <person name="Gaskell J.A."/>
            <person name="Kersten P."/>
            <person name="St John F."/>
            <person name="Glasner J."/>
            <person name="Sabat G."/>
            <person name="Splinter BonDurant S."/>
            <person name="Syed K."/>
            <person name="Yadav J."/>
            <person name="Mgbeahuruike A.C."/>
            <person name="Kovalchuk A."/>
            <person name="Asiegbu F.O."/>
            <person name="Lackner G."/>
            <person name="Hoffmeister D."/>
            <person name="Rencoret J."/>
            <person name="Gutierrez A."/>
            <person name="Sun H."/>
            <person name="Lindquist E."/>
            <person name="Barry K."/>
            <person name="Riley R."/>
            <person name="Grigoriev I.V."/>
            <person name="Henrissat B."/>
            <person name="Kues U."/>
            <person name="Berka R.M."/>
            <person name="Martinez A.T."/>
            <person name="Covert S.F."/>
            <person name="Blanchette R.A."/>
            <person name="Cullen D."/>
        </authorList>
    </citation>
    <scope>NUCLEOTIDE SEQUENCE [LARGE SCALE GENOMIC DNA]</scope>
    <source>
        <strain evidence="1 2">11061_1 CR5-6</strain>
    </source>
</reference>